<sequence length="398" mass="44387">MRFRVITAIFLSILLFSIAPFVRAVEDVSDLQKRIDERRVRIQDLQKQIDSMKKILQSKQLEKVSLHNQLGIINGRLKKAQTELQSTREQLAQTELVLTETQLKISKKEGEIDQQQTQIGELVRTLDFAERQSLVSMFASGKTLSDFFSAQDALSAVDTELTRSLITVMVAKQDLDKEKMRLAAVKDTLEDNKKNIQVKQDQLQSQSQSKAQLLLQTKQSEEKFQKLVTDLKRQYSATEGEIASFERQVRARLKNSGKALPTGPADLHWPTPSRVVTAAYHDPDYPFRHVFEHPGVDIRAAQGTPIRAAGNGIVGRAKNAGMGYSYVILVHNNKVSTLYGHLSRISVREDEAVTTGDIIGYSGGMPGTAGAGPFVTGPHLHFEVRAEGIPVNPLEYLP</sequence>
<dbReference type="InterPro" id="IPR011055">
    <property type="entry name" value="Dup_hybrid_motif"/>
</dbReference>
<dbReference type="InterPro" id="IPR016047">
    <property type="entry name" value="M23ase_b-sheet_dom"/>
</dbReference>
<dbReference type="EMBL" id="MFPV01000050">
    <property type="protein sequence ID" value="OGH60874.1"/>
    <property type="molecule type" value="Genomic_DNA"/>
</dbReference>
<evidence type="ECO:0000259" key="3">
    <source>
        <dbReference type="Pfam" id="PF01551"/>
    </source>
</evidence>
<dbReference type="InterPro" id="IPR050570">
    <property type="entry name" value="Cell_wall_metabolism_enzyme"/>
</dbReference>
<accession>A0A1F6LNL2</accession>
<protein>
    <recommendedName>
        <fullName evidence="3">M23ase beta-sheet core domain-containing protein</fullName>
    </recommendedName>
</protein>
<dbReference type="GO" id="GO:0004222">
    <property type="term" value="F:metalloendopeptidase activity"/>
    <property type="evidence" value="ECO:0007669"/>
    <property type="project" value="TreeGrafter"/>
</dbReference>
<keyword evidence="2" id="KW-0175">Coiled coil</keyword>
<proteinExistence type="predicted"/>
<dbReference type="Pfam" id="PF01551">
    <property type="entry name" value="Peptidase_M23"/>
    <property type="match status" value="1"/>
</dbReference>
<gene>
    <name evidence="4" type="ORF">A2848_00730</name>
</gene>
<dbReference type="Gene3D" id="6.10.250.3150">
    <property type="match status" value="1"/>
</dbReference>
<keyword evidence="1" id="KW-0732">Signal</keyword>
<dbReference type="Gene3D" id="2.70.70.10">
    <property type="entry name" value="Glucose Permease (Domain IIA)"/>
    <property type="match status" value="1"/>
</dbReference>
<evidence type="ECO:0000313" key="4">
    <source>
        <dbReference type="EMBL" id="OGH60874.1"/>
    </source>
</evidence>
<reference evidence="4 5" key="1">
    <citation type="journal article" date="2016" name="Nat. Commun.">
        <title>Thousands of microbial genomes shed light on interconnected biogeochemical processes in an aquifer system.</title>
        <authorList>
            <person name="Anantharaman K."/>
            <person name="Brown C.T."/>
            <person name="Hug L.A."/>
            <person name="Sharon I."/>
            <person name="Castelle C.J."/>
            <person name="Probst A.J."/>
            <person name="Thomas B.C."/>
            <person name="Singh A."/>
            <person name="Wilkins M.J."/>
            <person name="Karaoz U."/>
            <person name="Brodie E.L."/>
            <person name="Williams K.H."/>
            <person name="Hubbard S.S."/>
            <person name="Banfield J.F."/>
        </authorList>
    </citation>
    <scope>NUCLEOTIDE SEQUENCE [LARGE SCALE GENOMIC DNA]</scope>
</reference>
<dbReference type="CDD" id="cd12797">
    <property type="entry name" value="M23_peptidase"/>
    <property type="match status" value="1"/>
</dbReference>
<dbReference type="PANTHER" id="PTHR21666">
    <property type="entry name" value="PEPTIDASE-RELATED"/>
    <property type="match status" value="1"/>
</dbReference>
<evidence type="ECO:0000256" key="1">
    <source>
        <dbReference type="ARBA" id="ARBA00022729"/>
    </source>
</evidence>
<evidence type="ECO:0000256" key="2">
    <source>
        <dbReference type="SAM" id="Coils"/>
    </source>
</evidence>
<comment type="caution">
    <text evidence="4">The sequence shown here is derived from an EMBL/GenBank/DDBJ whole genome shotgun (WGS) entry which is preliminary data.</text>
</comment>
<feature type="coiled-coil region" evidence="2">
    <location>
        <begin position="172"/>
        <end position="248"/>
    </location>
</feature>
<evidence type="ECO:0000313" key="5">
    <source>
        <dbReference type="Proteomes" id="UP000176329"/>
    </source>
</evidence>
<feature type="coiled-coil region" evidence="2">
    <location>
        <begin position="28"/>
        <end position="132"/>
    </location>
</feature>
<dbReference type="Proteomes" id="UP000176329">
    <property type="component" value="Unassembled WGS sequence"/>
</dbReference>
<dbReference type="SUPFAM" id="SSF51261">
    <property type="entry name" value="Duplicated hybrid motif"/>
    <property type="match status" value="1"/>
</dbReference>
<organism evidence="4 5">
    <name type="scientific">Candidatus Magasanikbacteria bacterium RIFCSPHIGHO2_01_FULL_50_8</name>
    <dbReference type="NCBI Taxonomy" id="1798674"/>
    <lineage>
        <taxon>Bacteria</taxon>
        <taxon>Candidatus Magasanikiibacteriota</taxon>
    </lineage>
</organism>
<feature type="domain" description="M23ase beta-sheet core" evidence="3">
    <location>
        <begin position="293"/>
        <end position="393"/>
    </location>
</feature>
<name>A0A1F6LNL2_9BACT</name>
<dbReference type="PANTHER" id="PTHR21666:SF289">
    <property type="entry name" value="L-ALA--D-GLU ENDOPEPTIDASE"/>
    <property type="match status" value="1"/>
</dbReference>
<dbReference type="AlphaFoldDB" id="A0A1F6LNL2"/>